<organism evidence="1 2">
    <name type="scientific">Mya arenaria</name>
    <name type="common">Soft-shell clam</name>
    <dbReference type="NCBI Taxonomy" id="6604"/>
    <lineage>
        <taxon>Eukaryota</taxon>
        <taxon>Metazoa</taxon>
        <taxon>Spiralia</taxon>
        <taxon>Lophotrochozoa</taxon>
        <taxon>Mollusca</taxon>
        <taxon>Bivalvia</taxon>
        <taxon>Autobranchia</taxon>
        <taxon>Heteroconchia</taxon>
        <taxon>Euheterodonta</taxon>
        <taxon>Imparidentia</taxon>
        <taxon>Neoheterodontei</taxon>
        <taxon>Myida</taxon>
        <taxon>Myoidea</taxon>
        <taxon>Myidae</taxon>
        <taxon>Mya</taxon>
    </lineage>
</organism>
<sequence>MYIESWHQLHRHCQFHF</sequence>
<dbReference type="Proteomes" id="UP001164746">
    <property type="component" value="Chromosome 11"/>
</dbReference>
<protein>
    <submittedName>
        <fullName evidence="1">Uncharacterized protein</fullName>
    </submittedName>
</protein>
<proteinExistence type="predicted"/>
<keyword evidence="2" id="KW-1185">Reference proteome</keyword>
<evidence type="ECO:0000313" key="2">
    <source>
        <dbReference type="Proteomes" id="UP001164746"/>
    </source>
</evidence>
<evidence type="ECO:0000313" key="1">
    <source>
        <dbReference type="EMBL" id="WAR19910.1"/>
    </source>
</evidence>
<reference evidence="1" key="1">
    <citation type="submission" date="2022-11" db="EMBL/GenBank/DDBJ databases">
        <title>Centuries of genome instability and evolution in soft-shell clam transmissible cancer (bioRxiv).</title>
        <authorList>
            <person name="Hart S.F.M."/>
            <person name="Yonemitsu M.A."/>
            <person name="Giersch R.M."/>
            <person name="Beal B.F."/>
            <person name="Arriagada G."/>
            <person name="Davis B.W."/>
            <person name="Ostrander E.A."/>
            <person name="Goff S.P."/>
            <person name="Metzger M.J."/>
        </authorList>
    </citation>
    <scope>NUCLEOTIDE SEQUENCE</scope>
    <source>
        <strain evidence="1">MELC-2E11</strain>
        <tissue evidence="1">Siphon/mantle</tissue>
    </source>
</reference>
<dbReference type="EMBL" id="CP111022">
    <property type="protein sequence ID" value="WAR19910.1"/>
    <property type="molecule type" value="Genomic_DNA"/>
</dbReference>
<accession>A0ABY7FCJ3</accession>
<name>A0ABY7FCJ3_MYAAR</name>
<gene>
    <name evidence="1" type="ORF">MAR_001748</name>
</gene>